<evidence type="ECO:0000256" key="8">
    <source>
        <dbReference type="ARBA" id="ARBA00022842"/>
    </source>
</evidence>
<name>A0AAD1RSE7_PELCU</name>
<evidence type="ECO:0000313" key="13">
    <source>
        <dbReference type="Proteomes" id="UP001295444"/>
    </source>
</evidence>
<sequence length="478" mass="53761">MNVLCSSSRLIIVYIRITVESDSASPPVNNREVPTGRRRHLCSLVPTKCIECIVGERYYPSGCQTPPLLGSRRRMLTDSDTSLDDTPNRLCDSTQPLHTTPLELPPQTHLTCPPPLAPHAPGHAEIGINLYTINAKGLNSPQKRARTLREIRALKISIAFFQETHFLATKAPKFSDKYFPTGYYAHNPSTKSKGVAILFSADTQFRLEAEEKDREGRYLFLKGHIGDAQITLVNLYLPNKGQKSFLASALRKLEAFSAGTVIIGGDLNAPLDPKMDTSKGGSTIPDHVLRGLDLDTLCSAHIAPMTWSDHAPVTLTIDNPRTFRSQWTWKLNESLLEDPLIQTEIRNTLDHFFPTNQTTESAPTTVWEAHKCTIRGILIKHGTRLKKQRTQEIARLAAQLARLETLHKQDLRDETYKQVLETRAKLNSFLTSKIRFQASDNTTPPYTAYLPTPHAHTKEKRLTQRGKKHISNRISQQR</sequence>
<dbReference type="Gene3D" id="3.60.10.10">
    <property type="entry name" value="Endonuclease/exonuclease/phosphatase"/>
    <property type="match status" value="1"/>
</dbReference>
<dbReference type="GO" id="GO:0008311">
    <property type="term" value="F:double-stranded DNA 3'-5' DNA exonuclease activity"/>
    <property type="evidence" value="ECO:0007669"/>
    <property type="project" value="UniProtKB-EC"/>
</dbReference>
<dbReference type="Pfam" id="PF03372">
    <property type="entry name" value="Exo_endo_phos"/>
    <property type="match status" value="1"/>
</dbReference>
<evidence type="ECO:0000259" key="11">
    <source>
        <dbReference type="Pfam" id="PF03372"/>
    </source>
</evidence>
<organism evidence="12 13">
    <name type="scientific">Pelobates cultripes</name>
    <name type="common">Western spadefoot toad</name>
    <dbReference type="NCBI Taxonomy" id="61616"/>
    <lineage>
        <taxon>Eukaryota</taxon>
        <taxon>Metazoa</taxon>
        <taxon>Chordata</taxon>
        <taxon>Craniata</taxon>
        <taxon>Vertebrata</taxon>
        <taxon>Euteleostomi</taxon>
        <taxon>Amphibia</taxon>
        <taxon>Batrachia</taxon>
        <taxon>Anura</taxon>
        <taxon>Pelobatoidea</taxon>
        <taxon>Pelobatidae</taxon>
        <taxon>Pelobates</taxon>
    </lineage>
</organism>
<comment type="catalytic activity">
    <reaction evidence="1">
        <text>Exonucleolytic cleavage in the 3'- to 5'-direction to yield nucleoside 5'-phosphates.</text>
        <dbReference type="EC" id="3.1.11.2"/>
    </reaction>
</comment>
<feature type="region of interest" description="Disordered" evidence="10">
    <location>
        <begin position="445"/>
        <end position="478"/>
    </location>
</feature>
<dbReference type="EMBL" id="OW240914">
    <property type="protein sequence ID" value="CAH2275783.1"/>
    <property type="molecule type" value="Genomic_DNA"/>
</dbReference>
<dbReference type="SUPFAM" id="SSF56219">
    <property type="entry name" value="DNase I-like"/>
    <property type="match status" value="1"/>
</dbReference>
<dbReference type="InterPro" id="IPR005135">
    <property type="entry name" value="Endo/exonuclease/phosphatase"/>
</dbReference>
<dbReference type="GO" id="GO:0003906">
    <property type="term" value="F:DNA-(apurinic or apyrimidinic site) endonuclease activity"/>
    <property type="evidence" value="ECO:0007669"/>
    <property type="project" value="TreeGrafter"/>
</dbReference>
<evidence type="ECO:0000256" key="1">
    <source>
        <dbReference type="ARBA" id="ARBA00000493"/>
    </source>
</evidence>
<protein>
    <recommendedName>
        <fullName evidence="4">exodeoxyribonuclease III</fullName>
        <ecNumber evidence="4">3.1.11.2</ecNumber>
    </recommendedName>
</protein>
<keyword evidence="5" id="KW-0479">Metal-binding</keyword>
<feature type="domain" description="Endonuclease/exonuclease/phosphatase" evidence="11">
    <location>
        <begin position="129"/>
        <end position="367"/>
    </location>
</feature>
<dbReference type="InterPro" id="IPR004808">
    <property type="entry name" value="AP_endonuc_1"/>
</dbReference>
<evidence type="ECO:0000256" key="7">
    <source>
        <dbReference type="ARBA" id="ARBA00022801"/>
    </source>
</evidence>
<comment type="cofactor">
    <cofactor evidence="2">
        <name>Mg(2+)</name>
        <dbReference type="ChEBI" id="CHEBI:18420"/>
    </cofactor>
</comment>
<dbReference type="GO" id="GO:0046872">
    <property type="term" value="F:metal ion binding"/>
    <property type="evidence" value="ECO:0007669"/>
    <property type="project" value="UniProtKB-KW"/>
</dbReference>
<evidence type="ECO:0000256" key="9">
    <source>
        <dbReference type="ARBA" id="ARBA00023204"/>
    </source>
</evidence>
<dbReference type="PANTHER" id="PTHR22748">
    <property type="entry name" value="AP ENDONUCLEASE"/>
    <property type="match status" value="1"/>
</dbReference>
<dbReference type="GO" id="GO:0008081">
    <property type="term" value="F:phosphoric diester hydrolase activity"/>
    <property type="evidence" value="ECO:0007669"/>
    <property type="project" value="TreeGrafter"/>
</dbReference>
<evidence type="ECO:0000256" key="4">
    <source>
        <dbReference type="ARBA" id="ARBA00012115"/>
    </source>
</evidence>
<keyword evidence="8" id="KW-0460">Magnesium</keyword>
<gene>
    <name evidence="12" type="ORF">PECUL_23A042359</name>
</gene>
<dbReference type="EC" id="3.1.11.2" evidence="4"/>
<dbReference type="PANTHER" id="PTHR22748:SF26">
    <property type="entry name" value="ENDONUCLEASE_EXONUCLEASE_PHOSPHATASE DOMAIN-CONTAINING PROTEIN"/>
    <property type="match status" value="1"/>
</dbReference>
<feature type="compositionally biased region" description="Basic residues" evidence="10">
    <location>
        <begin position="455"/>
        <end position="471"/>
    </location>
</feature>
<dbReference type="GO" id="GO:0006284">
    <property type="term" value="P:base-excision repair"/>
    <property type="evidence" value="ECO:0007669"/>
    <property type="project" value="TreeGrafter"/>
</dbReference>
<reference evidence="12" key="1">
    <citation type="submission" date="2022-03" db="EMBL/GenBank/DDBJ databases">
        <authorList>
            <person name="Alioto T."/>
            <person name="Alioto T."/>
            <person name="Gomez Garrido J."/>
        </authorList>
    </citation>
    <scope>NUCLEOTIDE SEQUENCE</scope>
</reference>
<evidence type="ECO:0000256" key="2">
    <source>
        <dbReference type="ARBA" id="ARBA00001946"/>
    </source>
</evidence>
<keyword evidence="13" id="KW-1185">Reference proteome</keyword>
<keyword evidence="7" id="KW-0378">Hydrolase</keyword>
<evidence type="ECO:0000256" key="3">
    <source>
        <dbReference type="ARBA" id="ARBA00007092"/>
    </source>
</evidence>
<keyword evidence="9" id="KW-0234">DNA repair</keyword>
<proteinExistence type="inferred from homology"/>
<dbReference type="Proteomes" id="UP001295444">
    <property type="component" value="Chromosome 03"/>
</dbReference>
<evidence type="ECO:0000256" key="6">
    <source>
        <dbReference type="ARBA" id="ARBA00022763"/>
    </source>
</evidence>
<evidence type="ECO:0000313" key="12">
    <source>
        <dbReference type="EMBL" id="CAH2275783.1"/>
    </source>
</evidence>
<evidence type="ECO:0000256" key="5">
    <source>
        <dbReference type="ARBA" id="ARBA00022723"/>
    </source>
</evidence>
<dbReference type="InterPro" id="IPR036691">
    <property type="entry name" value="Endo/exonu/phosph_ase_sf"/>
</dbReference>
<comment type="similarity">
    <text evidence="3">Belongs to the DNA repair enzymes AP/ExoA family.</text>
</comment>
<evidence type="ECO:0000256" key="10">
    <source>
        <dbReference type="SAM" id="MobiDB-lite"/>
    </source>
</evidence>
<dbReference type="AlphaFoldDB" id="A0AAD1RSE7"/>
<accession>A0AAD1RSE7</accession>
<dbReference type="GO" id="GO:0005634">
    <property type="term" value="C:nucleus"/>
    <property type="evidence" value="ECO:0007669"/>
    <property type="project" value="TreeGrafter"/>
</dbReference>
<keyword evidence="6" id="KW-0227">DNA damage</keyword>